<dbReference type="Proteomes" id="UP000030645">
    <property type="component" value="Unassembled WGS sequence"/>
</dbReference>
<sequence>MFAKVHAETDQVEISLPGKANPGKVKKGKGRRKTKNFLKKTQRLPGSAWRTAWKVGKEDPKRVIYALKVGVSLTLASLLYLMEPLFEGIGENTIWAVMTVVLVLEFTAGATLCKGFNRGLGTLLAGSLGFYIQYVVNESNRIFHAIFIGIAVFLIGAASAYLRFFPHIKKNYDYGVIIFLLTFNLITVTSYRVDNILKIARDRFYTIVIGCVTCLLMSLLIFPHWSGETLHNFTASKLEGLAKSIEACVDEYFNDIESEETDDESTEDGDDDDQDLIYEGYKAVLDSKSNDETLALHASWEPRHSRHCYKYPWKQYVKLGGAIRNFGYTVVALHGCLRNEIQTPRPVRALFKNPCTRLSGEVSRVLMELASSIRSRRRFSPEILSGDLHEALRDLNTAMKSSPPPPPNDHQPHDESKGDDHHHHHHDHNNNKSAGERKIMLKKQPSRIAVTSLEFSEALPLAAFASLLVEAVVKLDHVIDEVEVLGKRARYYKEFQSSRGSINGGHDHESNNNNNNNNNNNENDNHRVRVTCETPRVIFPE</sequence>
<feature type="region of interest" description="Disordered" evidence="9">
    <location>
        <begin position="397"/>
        <end position="437"/>
    </location>
</feature>
<keyword evidence="5 10" id="KW-1133">Transmembrane helix</keyword>
<evidence type="ECO:0000256" key="7">
    <source>
        <dbReference type="ARBA" id="ARBA00023136"/>
    </source>
</evidence>
<feature type="transmembrane region" description="Helical" evidence="10">
    <location>
        <begin position="204"/>
        <end position="222"/>
    </location>
</feature>
<dbReference type="OrthoDB" id="68611at2759"/>
<dbReference type="GO" id="GO:0015743">
    <property type="term" value="P:malate transport"/>
    <property type="evidence" value="ECO:0007669"/>
    <property type="project" value="InterPro"/>
</dbReference>
<dbReference type="GO" id="GO:0034220">
    <property type="term" value="P:monoatomic ion transmembrane transport"/>
    <property type="evidence" value="ECO:0007669"/>
    <property type="project" value="UniProtKB-KW"/>
</dbReference>
<dbReference type="EMBL" id="KE345304">
    <property type="protein sequence ID" value="EXB99764.1"/>
    <property type="molecule type" value="Genomic_DNA"/>
</dbReference>
<dbReference type="AlphaFoldDB" id="W9RN84"/>
<evidence type="ECO:0000313" key="11">
    <source>
        <dbReference type="EMBL" id="EXB99764.1"/>
    </source>
</evidence>
<feature type="transmembrane region" description="Helical" evidence="10">
    <location>
        <begin position="94"/>
        <end position="113"/>
    </location>
</feature>
<keyword evidence="7 10" id="KW-0472">Membrane</keyword>
<keyword evidence="4 10" id="KW-0812">Transmembrane</keyword>
<evidence type="ECO:0000313" key="12">
    <source>
        <dbReference type="Proteomes" id="UP000030645"/>
    </source>
</evidence>
<feature type="compositionally biased region" description="Basic and acidic residues" evidence="9">
    <location>
        <begin position="428"/>
        <end position="437"/>
    </location>
</feature>
<evidence type="ECO:0000256" key="2">
    <source>
        <dbReference type="ARBA" id="ARBA00007079"/>
    </source>
</evidence>
<evidence type="ECO:0000256" key="8">
    <source>
        <dbReference type="ARBA" id="ARBA00023303"/>
    </source>
</evidence>
<accession>W9RN84</accession>
<dbReference type="STRING" id="981085.W9RN84"/>
<organism evidence="11 12">
    <name type="scientific">Morus notabilis</name>
    <dbReference type="NCBI Taxonomy" id="981085"/>
    <lineage>
        <taxon>Eukaryota</taxon>
        <taxon>Viridiplantae</taxon>
        <taxon>Streptophyta</taxon>
        <taxon>Embryophyta</taxon>
        <taxon>Tracheophyta</taxon>
        <taxon>Spermatophyta</taxon>
        <taxon>Magnoliopsida</taxon>
        <taxon>eudicotyledons</taxon>
        <taxon>Gunneridae</taxon>
        <taxon>Pentapetalae</taxon>
        <taxon>rosids</taxon>
        <taxon>fabids</taxon>
        <taxon>Rosales</taxon>
        <taxon>Moraceae</taxon>
        <taxon>Moreae</taxon>
        <taxon>Morus</taxon>
    </lineage>
</organism>
<feature type="transmembrane region" description="Helical" evidence="10">
    <location>
        <begin position="142"/>
        <end position="162"/>
    </location>
</feature>
<dbReference type="KEGG" id="mnt:21406064"/>
<gene>
    <name evidence="11" type="ORF">L484_023295</name>
</gene>
<name>W9RN84_9ROSA</name>
<evidence type="ECO:0000256" key="9">
    <source>
        <dbReference type="SAM" id="MobiDB-lite"/>
    </source>
</evidence>
<dbReference type="PANTHER" id="PTHR31086">
    <property type="entry name" value="ALUMINUM-ACTIVATED MALATE TRANSPORTER 10"/>
    <property type="match status" value="1"/>
</dbReference>
<dbReference type="GO" id="GO:0016020">
    <property type="term" value="C:membrane"/>
    <property type="evidence" value="ECO:0007669"/>
    <property type="project" value="UniProtKB-SubCell"/>
</dbReference>
<evidence type="ECO:0000256" key="5">
    <source>
        <dbReference type="ARBA" id="ARBA00022989"/>
    </source>
</evidence>
<keyword evidence="12" id="KW-1185">Reference proteome</keyword>
<feature type="transmembrane region" description="Helical" evidence="10">
    <location>
        <begin position="63"/>
        <end position="82"/>
    </location>
</feature>
<keyword evidence="8" id="KW-0407">Ion channel</keyword>
<dbReference type="Pfam" id="PF11744">
    <property type="entry name" value="ALMT"/>
    <property type="match status" value="1"/>
</dbReference>
<evidence type="ECO:0000256" key="1">
    <source>
        <dbReference type="ARBA" id="ARBA00004141"/>
    </source>
</evidence>
<reference evidence="12" key="1">
    <citation type="submission" date="2013-01" db="EMBL/GenBank/DDBJ databases">
        <title>Draft Genome Sequence of a Mulberry Tree, Morus notabilis C.K. Schneid.</title>
        <authorList>
            <person name="He N."/>
            <person name="Zhao S."/>
        </authorList>
    </citation>
    <scope>NUCLEOTIDE SEQUENCE</scope>
</reference>
<keyword evidence="3" id="KW-0813">Transport</keyword>
<evidence type="ECO:0000256" key="4">
    <source>
        <dbReference type="ARBA" id="ARBA00022692"/>
    </source>
</evidence>
<feature type="transmembrane region" description="Helical" evidence="10">
    <location>
        <begin position="174"/>
        <end position="192"/>
    </location>
</feature>
<feature type="compositionally biased region" description="Basic and acidic residues" evidence="9">
    <location>
        <begin position="410"/>
        <end position="421"/>
    </location>
</feature>
<feature type="region of interest" description="Disordered" evidence="9">
    <location>
        <begin position="498"/>
        <end position="529"/>
    </location>
</feature>
<evidence type="ECO:0000256" key="3">
    <source>
        <dbReference type="ARBA" id="ARBA00022448"/>
    </source>
</evidence>
<protein>
    <submittedName>
        <fullName evidence="11">Aluminum-activated malate transporter 12</fullName>
    </submittedName>
</protein>
<evidence type="ECO:0000256" key="10">
    <source>
        <dbReference type="SAM" id="Phobius"/>
    </source>
</evidence>
<comment type="subcellular location">
    <subcellularLocation>
        <location evidence="1">Membrane</location>
        <topology evidence="1">Multi-pass membrane protein</topology>
    </subcellularLocation>
</comment>
<feature type="compositionally biased region" description="Low complexity" evidence="9">
    <location>
        <begin position="511"/>
        <end position="522"/>
    </location>
</feature>
<comment type="similarity">
    <text evidence="2">Belongs to the aromatic acid exporter (TC 2.A.85) family.</text>
</comment>
<evidence type="ECO:0000256" key="6">
    <source>
        <dbReference type="ARBA" id="ARBA00023065"/>
    </source>
</evidence>
<keyword evidence="6" id="KW-0406">Ion transport</keyword>
<dbReference type="eggNOG" id="KOG4711">
    <property type="taxonomic scope" value="Eukaryota"/>
</dbReference>
<dbReference type="InterPro" id="IPR020966">
    <property type="entry name" value="ALMT"/>
</dbReference>
<proteinExistence type="inferred from homology"/>